<dbReference type="EMBL" id="CP010904">
    <property type="protein sequence ID" value="AKJ63430.1"/>
    <property type="molecule type" value="Genomic_DNA"/>
</dbReference>
<dbReference type="PATRIC" id="fig|1609981.3.peg.152"/>
<accession>A0A0G3EF78</accession>
<dbReference type="InterPro" id="IPR005247">
    <property type="entry name" value="YbhB_YbcL/LppC-like"/>
</dbReference>
<dbReference type="Gene3D" id="3.90.280.10">
    <property type="entry name" value="PEBP-like"/>
    <property type="match status" value="1"/>
</dbReference>
<dbReference type="NCBIfam" id="TIGR00481">
    <property type="entry name" value="YbhB/YbcL family Raf kinase inhibitor-like protein"/>
    <property type="match status" value="1"/>
</dbReference>
<dbReference type="AlphaFoldDB" id="A0A0G3EF78"/>
<reference evidence="3" key="1">
    <citation type="submission" date="2015-02" db="EMBL/GenBank/DDBJ databases">
        <title>Description and complete genome sequence of the first cultured representative of the subdivision 5 of the Verrucomicrobia phylum.</title>
        <authorList>
            <person name="Spring S."/>
            <person name="Bunk B."/>
            <person name="Sproer C."/>
            <person name="Klenk H.-P."/>
        </authorList>
    </citation>
    <scope>NUCLEOTIDE SEQUENCE [LARGE SCALE GENOMIC DNA]</scope>
    <source>
        <strain evidence="3">L21-Fru-AB</strain>
    </source>
</reference>
<dbReference type="Proteomes" id="UP000035268">
    <property type="component" value="Chromosome"/>
</dbReference>
<dbReference type="CDD" id="cd00865">
    <property type="entry name" value="PEBP_bact_arch"/>
    <property type="match status" value="1"/>
</dbReference>
<sequence length="186" mass="20405" precursor="true">MVIRSHTIPVFLFLAVSFAMAVQAAPNRKKEGESPMQLSSSAFESGEMIPSQYTCDGADVSIPLSWTNAPEGVRSFALIVDDPDAPVGTWVHWVMYNIPADVRALPENIPADPQTENGAVQGLNDFRRIGYGGPCPPDGTHRYFFRLFALDTELGLEPGASRDELLEAIEGHVIAKAELMGRYKRQ</sequence>
<proteinExistence type="predicted"/>
<feature type="chain" id="PRO_5005184197" evidence="1">
    <location>
        <begin position="22"/>
        <end position="186"/>
    </location>
</feature>
<dbReference type="PANTHER" id="PTHR30289:SF1">
    <property type="entry name" value="PEBP (PHOSPHATIDYLETHANOLAMINE-BINDING PROTEIN) FAMILY PROTEIN"/>
    <property type="match status" value="1"/>
</dbReference>
<dbReference type="KEGG" id="vbl:L21SP4_00145"/>
<evidence type="ECO:0000256" key="1">
    <source>
        <dbReference type="SAM" id="SignalP"/>
    </source>
</evidence>
<reference evidence="2 3" key="2">
    <citation type="journal article" date="2016" name="ISME J.">
        <title>Characterization of the first cultured representative of Verrucomicrobia subdivision 5 indicates the proposal of a novel phylum.</title>
        <authorList>
            <person name="Spring S."/>
            <person name="Bunk B."/>
            <person name="Sproer C."/>
            <person name="Schumann P."/>
            <person name="Rohde M."/>
            <person name="Tindall B.J."/>
            <person name="Klenk H.P."/>
        </authorList>
    </citation>
    <scope>NUCLEOTIDE SEQUENCE [LARGE SCALE GENOMIC DNA]</scope>
    <source>
        <strain evidence="2 3">L21-Fru-AB</strain>
    </source>
</reference>
<dbReference type="SUPFAM" id="SSF49777">
    <property type="entry name" value="PEBP-like"/>
    <property type="match status" value="1"/>
</dbReference>
<gene>
    <name evidence="2" type="ORF">L21SP4_00145</name>
</gene>
<dbReference type="PANTHER" id="PTHR30289">
    <property type="entry name" value="UNCHARACTERIZED PROTEIN YBCL-RELATED"/>
    <property type="match status" value="1"/>
</dbReference>
<dbReference type="InterPro" id="IPR036610">
    <property type="entry name" value="PEBP-like_sf"/>
</dbReference>
<name>A0A0G3EF78_9BACT</name>
<dbReference type="InterPro" id="IPR008914">
    <property type="entry name" value="PEBP"/>
</dbReference>
<dbReference type="RefSeq" id="WP_052880858.1">
    <property type="nucleotide sequence ID" value="NZ_CP010904.1"/>
</dbReference>
<keyword evidence="1" id="KW-0732">Signal</keyword>
<protein>
    <submittedName>
        <fullName evidence="2">Putative kinase inhibitor</fullName>
    </submittedName>
</protein>
<feature type="signal peptide" evidence="1">
    <location>
        <begin position="1"/>
        <end position="21"/>
    </location>
</feature>
<dbReference type="STRING" id="1307763.L21SP4_00145"/>
<evidence type="ECO:0000313" key="3">
    <source>
        <dbReference type="Proteomes" id="UP000035268"/>
    </source>
</evidence>
<evidence type="ECO:0000313" key="2">
    <source>
        <dbReference type="EMBL" id="AKJ63430.1"/>
    </source>
</evidence>
<keyword evidence="3" id="KW-1185">Reference proteome</keyword>
<dbReference type="Pfam" id="PF01161">
    <property type="entry name" value="PBP"/>
    <property type="match status" value="1"/>
</dbReference>
<organism evidence="2 3">
    <name type="scientific">Kiritimatiella glycovorans</name>
    <dbReference type="NCBI Taxonomy" id="1307763"/>
    <lineage>
        <taxon>Bacteria</taxon>
        <taxon>Pseudomonadati</taxon>
        <taxon>Kiritimatiellota</taxon>
        <taxon>Kiritimatiellia</taxon>
        <taxon>Kiritimatiellales</taxon>
        <taxon>Kiritimatiellaceae</taxon>
        <taxon>Kiritimatiella</taxon>
    </lineage>
</organism>